<evidence type="ECO:0000313" key="1">
    <source>
        <dbReference type="EMBL" id="KAK7404940.1"/>
    </source>
</evidence>
<name>A0AAN9SSL1_PSOTE</name>
<proteinExistence type="predicted"/>
<organism evidence="1 2">
    <name type="scientific">Psophocarpus tetragonolobus</name>
    <name type="common">Winged bean</name>
    <name type="synonym">Dolichos tetragonolobus</name>
    <dbReference type="NCBI Taxonomy" id="3891"/>
    <lineage>
        <taxon>Eukaryota</taxon>
        <taxon>Viridiplantae</taxon>
        <taxon>Streptophyta</taxon>
        <taxon>Embryophyta</taxon>
        <taxon>Tracheophyta</taxon>
        <taxon>Spermatophyta</taxon>
        <taxon>Magnoliopsida</taxon>
        <taxon>eudicotyledons</taxon>
        <taxon>Gunneridae</taxon>
        <taxon>Pentapetalae</taxon>
        <taxon>rosids</taxon>
        <taxon>fabids</taxon>
        <taxon>Fabales</taxon>
        <taxon>Fabaceae</taxon>
        <taxon>Papilionoideae</taxon>
        <taxon>50 kb inversion clade</taxon>
        <taxon>NPAAA clade</taxon>
        <taxon>indigoferoid/millettioid clade</taxon>
        <taxon>Phaseoleae</taxon>
        <taxon>Psophocarpus</taxon>
    </lineage>
</organism>
<dbReference type="EMBL" id="JAYMYS010000002">
    <property type="protein sequence ID" value="KAK7404940.1"/>
    <property type="molecule type" value="Genomic_DNA"/>
</dbReference>
<keyword evidence="2" id="KW-1185">Reference proteome</keyword>
<accession>A0AAN9SSL1</accession>
<evidence type="ECO:0000313" key="2">
    <source>
        <dbReference type="Proteomes" id="UP001386955"/>
    </source>
</evidence>
<dbReference type="AlphaFoldDB" id="A0AAN9SSL1"/>
<comment type="caution">
    <text evidence="1">The sequence shown here is derived from an EMBL/GenBank/DDBJ whole genome shotgun (WGS) entry which is preliminary data.</text>
</comment>
<sequence>MRTHDEPHVKTVKYRGFTCYSAKDRIVAHEGCVSRRSQNLAMLHRGSHSQRSPTLAGWHRCLFIPHRLRVPLPQSLLHLLQFIVQLLGFFSAPAI</sequence>
<dbReference type="Proteomes" id="UP001386955">
    <property type="component" value="Unassembled WGS sequence"/>
</dbReference>
<protein>
    <submittedName>
        <fullName evidence="1">Uncharacterized protein</fullName>
    </submittedName>
</protein>
<gene>
    <name evidence="1" type="ORF">VNO78_06006</name>
</gene>
<reference evidence="1 2" key="1">
    <citation type="submission" date="2024-01" db="EMBL/GenBank/DDBJ databases">
        <title>The genomes of 5 underutilized Papilionoideae crops provide insights into root nodulation and disease resistanc.</title>
        <authorList>
            <person name="Jiang F."/>
        </authorList>
    </citation>
    <scope>NUCLEOTIDE SEQUENCE [LARGE SCALE GENOMIC DNA]</scope>
    <source>
        <strain evidence="1">DUOXIRENSHENG_FW03</strain>
        <tissue evidence="1">Leaves</tissue>
    </source>
</reference>